<proteinExistence type="predicted"/>
<protein>
    <recommendedName>
        <fullName evidence="5">S-adenosyl-L-methionine-dependent methyltransferase</fullName>
    </recommendedName>
</protein>
<dbReference type="Pfam" id="PF04072">
    <property type="entry name" value="LCM"/>
    <property type="match status" value="1"/>
</dbReference>
<keyword evidence="2" id="KW-0808">Transferase</keyword>
<dbReference type="GO" id="GO:0032259">
    <property type="term" value="P:methylation"/>
    <property type="evidence" value="ECO:0007669"/>
    <property type="project" value="UniProtKB-KW"/>
</dbReference>
<evidence type="ECO:0000256" key="2">
    <source>
        <dbReference type="ARBA" id="ARBA00022679"/>
    </source>
</evidence>
<sequence length="95" mass="11099">MILGAGMDTFAFRRLDLLNQVQVFEVDHSATQVFKLNRLAELEWKIPTNLRFEPMDFIKESLADALKEYILYKTGPIFDDIYSILVSKGRRIIFI</sequence>
<evidence type="ECO:0008006" key="5">
    <source>
        <dbReference type="Google" id="ProtNLM"/>
    </source>
</evidence>
<dbReference type="eggNOG" id="COG3315">
    <property type="taxonomic scope" value="Bacteria"/>
</dbReference>
<dbReference type="EMBL" id="CP007739">
    <property type="protein sequence ID" value="AIE59763.1"/>
    <property type="molecule type" value="Genomic_DNA"/>
</dbReference>
<keyword evidence="1" id="KW-0489">Methyltransferase</keyword>
<dbReference type="InterPro" id="IPR029063">
    <property type="entry name" value="SAM-dependent_MTases_sf"/>
</dbReference>
<dbReference type="AlphaFoldDB" id="I3DZM8"/>
<evidence type="ECO:0000256" key="1">
    <source>
        <dbReference type="ARBA" id="ARBA00022603"/>
    </source>
</evidence>
<accession>I3DZM8</accession>
<dbReference type="RefSeq" id="WP_003349226.1">
    <property type="nucleotide sequence ID" value="NZ_ADWW01000004.1"/>
</dbReference>
<reference evidence="3 4" key="1">
    <citation type="journal article" date="2015" name="BMC Genomics">
        <title>Transcriptome analysis of thermophilic methylotrophic Bacillus methanolicus MGA3 using RNA-sequencing provides detailed insights into its previously uncharted transcriptional landscape.</title>
        <authorList>
            <person name="Irla M."/>
            <person name="Neshat A."/>
            <person name="Brautaset T."/>
            <person name="Ruckert C."/>
            <person name="Kalinowski J."/>
            <person name="Wendisch V.F."/>
        </authorList>
    </citation>
    <scope>NUCLEOTIDE SEQUENCE [LARGE SCALE GENOMIC DNA]</scope>
    <source>
        <strain evidence="4">MGA3 / ATCC 53907</strain>
    </source>
</reference>
<evidence type="ECO:0000313" key="3">
    <source>
        <dbReference type="EMBL" id="AIE59763.1"/>
    </source>
</evidence>
<dbReference type="SUPFAM" id="SSF53335">
    <property type="entry name" value="S-adenosyl-L-methionine-dependent methyltransferases"/>
    <property type="match status" value="1"/>
</dbReference>
<name>I3DZM8_BACMM</name>
<dbReference type="KEGG" id="bmet:BMMGA3_06685"/>
<evidence type="ECO:0000313" key="4">
    <source>
        <dbReference type="Proteomes" id="UP000027602"/>
    </source>
</evidence>
<dbReference type="STRING" id="796606.BMMGA3_06685"/>
<keyword evidence="4" id="KW-1185">Reference proteome</keyword>
<dbReference type="Gene3D" id="3.40.50.150">
    <property type="entry name" value="Vaccinia Virus protein VP39"/>
    <property type="match status" value="1"/>
</dbReference>
<dbReference type="InterPro" id="IPR007213">
    <property type="entry name" value="Ppm1/Ppm2/Tcmp"/>
</dbReference>
<dbReference type="HOGENOM" id="CLU_2366990_0_0_9"/>
<dbReference type="Proteomes" id="UP000027602">
    <property type="component" value="Chromosome"/>
</dbReference>
<organism evidence="3 4">
    <name type="scientific">Bacillus methanolicus (strain MGA3 / ATCC 53907)</name>
    <dbReference type="NCBI Taxonomy" id="796606"/>
    <lineage>
        <taxon>Bacteria</taxon>
        <taxon>Bacillati</taxon>
        <taxon>Bacillota</taxon>
        <taxon>Bacilli</taxon>
        <taxon>Bacillales</taxon>
        <taxon>Bacillaceae</taxon>
        <taxon>Bacillus</taxon>
    </lineage>
</organism>
<gene>
    <name evidence="3" type="ORF">BMMGA3_06685</name>
</gene>
<dbReference type="GO" id="GO:0008168">
    <property type="term" value="F:methyltransferase activity"/>
    <property type="evidence" value="ECO:0007669"/>
    <property type="project" value="UniProtKB-KW"/>
</dbReference>